<feature type="chain" id="PRO_5001578029" description="UrcA family protein" evidence="1">
    <location>
        <begin position="22"/>
        <end position="103"/>
    </location>
</feature>
<organism evidence="2 3">
    <name type="scientific">Hyphomonas oceanitis SCH89</name>
    <dbReference type="NCBI Taxonomy" id="1280953"/>
    <lineage>
        <taxon>Bacteria</taxon>
        <taxon>Pseudomonadati</taxon>
        <taxon>Pseudomonadota</taxon>
        <taxon>Alphaproteobacteria</taxon>
        <taxon>Hyphomonadales</taxon>
        <taxon>Hyphomonadaceae</taxon>
        <taxon>Hyphomonas</taxon>
    </lineage>
</organism>
<evidence type="ECO:0000313" key="3">
    <source>
        <dbReference type="Proteomes" id="UP000024942"/>
    </source>
</evidence>
<gene>
    <name evidence="2" type="ORF">HOC_09819</name>
</gene>
<dbReference type="PATRIC" id="fig|1280953.3.peg.1984"/>
<sequence length="103" mass="10921">MKRSLIAAALAASLIAAPAFASSDTFDMAISYDRDAAATPEGAKAQYKVIHAQIEDRCEAEHSDLKLGQTFAVTICTVRTMDKAIKSIASPQLTQVHAARKAG</sequence>
<feature type="signal peptide" evidence="1">
    <location>
        <begin position="1"/>
        <end position="21"/>
    </location>
</feature>
<dbReference type="InterPro" id="IPR030972">
    <property type="entry name" value="UrcA_uranyl"/>
</dbReference>
<comment type="caution">
    <text evidence="2">The sequence shown here is derived from an EMBL/GenBank/DDBJ whole genome shotgun (WGS) entry which is preliminary data.</text>
</comment>
<dbReference type="EMBL" id="ARYL01000013">
    <property type="protein sequence ID" value="KDA02508.1"/>
    <property type="molecule type" value="Genomic_DNA"/>
</dbReference>
<protein>
    <recommendedName>
        <fullName evidence="4">UrcA family protein</fullName>
    </recommendedName>
</protein>
<dbReference type="OrthoDB" id="7620177at2"/>
<accession>A0A059G7Q9</accession>
<keyword evidence="3" id="KW-1185">Reference proteome</keyword>
<proteinExistence type="predicted"/>
<dbReference type="NCBIfam" id="TIGR04433">
    <property type="entry name" value="UrcA_uranyl"/>
    <property type="match status" value="1"/>
</dbReference>
<keyword evidence="1" id="KW-0732">Signal</keyword>
<dbReference type="AlphaFoldDB" id="A0A059G7Q9"/>
<reference evidence="2 3" key="1">
    <citation type="journal article" date="2014" name="Antonie Van Leeuwenhoek">
        <title>Hyphomonas beringensis sp. nov. and Hyphomonas chukchiensis sp. nov., isolated from surface seawater of the Bering Sea and Chukchi Sea.</title>
        <authorList>
            <person name="Li C."/>
            <person name="Lai Q."/>
            <person name="Li G."/>
            <person name="Dong C."/>
            <person name="Wang J."/>
            <person name="Liao Y."/>
            <person name="Shao Z."/>
        </authorList>
    </citation>
    <scope>NUCLEOTIDE SEQUENCE [LARGE SCALE GENOMIC DNA]</scope>
    <source>
        <strain evidence="2 3">SCH89</strain>
    </source>
</reference>
<name>A0A059G7Q9_9PROT</name>
<dbReference type="RefSeq" id="WP_035538005.1">
    <property type="nucleotide sequence ID" value="NZ_ARYL01000013.1"/>
</dbReference>
<evidence type="ECO:0008006" key="4">
    <source>
        <dbReference type="Google" id="ProtNLM"/>
    </source>
</evidence>
<dbReference type="Proteomes" id="UP000024942">
    <property type="component" value="Unassembled WGS sequence"/>
</dbReference>
<evidence type="ECO:0000256" key="1">
    <source>
        <dbReference type="SAM" id="SignalP"/>
    </source>
</evidence>
<evidence type="ECO:0000313" key="2">
    <source>
        <dbReference type="EMBL" id="KDA02508.1"/>
    </source>
</evidence>